<sequence length="608" mass="66915">MISPRICVGYRIHSRIHGASSGYAWSDCLGNCVVLSKLMYEVLSLAFLVVTPVQYSRPKLNTVLLSSEKFLTSVPSVTWSQLKDPKNLLKAAVKTRVLSVLQHDFEDFHQRRMNQATYAISVPKRVSESECRRLDVISVTLVFFTFSDRHRCFVARSYGLRRPCAPVAARTRVARSSLFPLSPFSVWLPSVDHNRCGRNGCSSNVRRGMQCHTCKAGRHFKCTGLQDDQKKAIKSKTNSPLPNQTVQCKCSSLIGVLAAKLELLSKALTDANTKNAATWTKFDKELSSLNKYLAIYNPGQLAAKKVIQLSDAAMKTATVSLVDRGIGYARKEANKHLGFGSPFPPHQPYRRSWGGPSAYRRPTQRSGVYLNTALKRRESWAILLGESTPKQPAATPNCSFYSTTAYPSTAKGCDAREEASFAWTQLPMYAELAALLSTKNDKGSAMNSAPETQLLSSSNVRRQAAKPTDKSTTCVDLNIGQCCENPTTTENAKLPVSSSTSSKVASLIVNTVVAQDPDSQNLEPDHSGPENPPQTQLHTLTVGDLGVHTCTKQRRRQPNKHHMIRQIRKLLAGFEVQSSVKTSIIGAPPNNHFSVLLSSAQGLTETPF</sequence>
<evidence type="ECO:0000256" key="1">
    <source>
        <dbReference type="SAM" id="MobiDB-lite"/>
    </source>
</evidence>
<protein>
    <submittedName>
        <fullName evidence="2">Uncharacterized protein</fullName>
    </submittedName>
</protein>
<dbReference type="AlphaFoldDB" id="G7YGE1"/>
<reference evidence="2" key="1">
    <citation type="journal article" date="2011" name="Genome Biol.">
        <title>The draft genome of the carcinogenic human liver fluke Clonorchis sinensis.</title>
        <authorList>
            <person name="Wang X."/>
            <person name="Chen W."/>
            <person name="Huang Y."/>
            <person name="Sun J."/>
            <person name="Men J."/>
            <person name="Liu H."/>
            <person name="Luo F."/>
            <person name="Guo L."/>
            <person name="Lv X."/>
            <person name="Deng C."/>
            <person name="Zhou C."/>
            <person name="Fan Y."/>
            <person name="Li X."/>
            <person name="Huang L."/>
            <person name="Hu Y."/>
            <person name="Liang C."/>
            <person name="Hu X."/>
            <person name="Xu J."/>
            <person name="Yu X."/>
        </authorList>
    </citation>
    <scope>NUCLEOTIDE SEQUENCE [LARGE SCALE GENOMIC DNA]</scope>
    <source>
        <strain evidence="2">Henan</strain>
    </source>
</reference>
<feature type="region of interest" description="Disordered" evidence="1">
    <location>
        <begin position="517"/>
        <end position="537"/>
    </location>
</feature>
<feature type="compositionally biased region" description="Polar residues" evidence="1">
    <location>
        <begin position="445"/>
        <end position="461"/>
    </location>
</feature>
<accession>G7YGE1</accession>
<organism evidence="2 3">
    <name type="scientific">Clonorchis sinensis</name>
    <name type="common">Chinese liver fluke</name>
    <dbReference type="NCBI Taxonomy" id="79923"/>
    <lineage>
        <taxon>Eukaryota</taxon>
        <taxon>Metazoa</taxon>
        <taxon>Spiralia</taxon>
        <taxon>Lophotrochozoa</taxon>
        <taxon>Platyhelminthes</taxon>
        <taxon>Trematoda</taxon>
        <taxon>Digenea</taxon>
        <taxon>Opisthorchiida</taxon>
        <taxon>Opisthorchiata</taxon>
        <taxon>Opisthorchiidae</taxon>
        <taxon>Clonorchis</taxon>
    </lineage>
</organism>
<dbReference type="Proteomes" id="UP000008909">
    <property type="component" value="Unassembled WGS sequence"/>
</dbReference>
<gene>
    <name evidence="2" type="ORF">CLF_107236</name>
</gene>
<proteinExistence type="predicted"/>
<keyword evidence="3" id="KW-1185">Reference proteome</keyword>
<name>G7YGE1_CLOSI</name>
<reference key="2">
    <citation type="submission" date="2011-10" db="EMBL/GenBank/DDBJ databases">
        <title>The genome and transcriptome sequence of Clonorchis sinensis provide insights into the carcinogenic liver fluke.</title>
        <authorList>
            <person name="Wang X."/>
            <person name="Huang Y."/>
            <person name="Chen W."/>
            <person name="Liu H."/>
            <person name="Guo L."/>
            <person name="Chen Y."/>
            <person name="Luo F."/>
            <person name="Zhou W."/>
            <person name="Sun J."/>
            <person name="Mao Q."/>
            <person name="Liang P."/>
            <person name="Zhou C."/>
            <person name="Tian Y."/>
            <person name="Men J."/>
            <person name="Lv X."/>
            <person name="Huang L."/>
            <person name="Zhou J."/>
            <person name="Hu Y."/>
            <person name="Li R."/>
            <person name="Zhang F."/>
            <person name="Lei H."/>
            <person name="Li X."/>
            <person name="Hu X."/>
            <person name="Liang C."/>
            <person name="Xu J."/>
            <person name="Wu Z."/>
            <person name="Yu X."/>
        </authorList>
    </citation>
    <scope>NUCLEOTIDE SEQUENCE</scope>
    <source>
        <strain>Henan</strain>
    </source>
</reference>
<evidence type="ECO:0000313" key="3">
    <source>
        <dbReference type="Proteomes" id="UP000008909"/>
    </source>
</evidence>
<evidence type="ECO:0000313" key="2">
    <source>
        <dbReference type="EMBL" id="GAA52024.1"/>
    </source>
</evidence>
<feature type="region of interest" description="Disordered" evidence="1">
    <location>
        <begin position="442"/>
        <end position="470"/>
    </location>
</feature>
<dbReference type="EMBL" id="DF143231">
    <property type="protein sequence ID" value="GAA52024.1"/>
    <property type="molecule type" value="Genomic_DNA"/>
</dbReference>